<dbReference type="Proteomes" id="UP000297299">
    <property type="component" value="Unassembled WGS sequence"/>
</dbReference>
<accession>A0A4Y8D9B5</accession>
<name>A0A4Y8D9B5_9HELO</name>
<keyword evidence="3" id="KW-1185">Reference proteome</keyword>
<dbReference type="OrthoDB" id="3549349at2759"/>
<organism evidence="2 3">
    <name type="scientific">Botryotinia calthae</name>
    <dbReference type="NCBI Taxonomy" id="38488"/>
    <lineage>
        <taxon>Eukaryota</taxon>
        <taxon>Fungi</taxon>
        <taxon>Dikarya</taxon>
        <taxon>Ascomycota</taxon>
        <taxon>Pezizomycotina</taxon>
        <taxon>Leotiomycetes</taxon>
        <taxon>Helotiales</taxon>
        <taxon>Sclerotiniaceae</taxon>
        <taxon>Botryotinia</taxon>
    </lineage>
</organism>
<dbReference type="AlphaFoldDB" id="A0A4Y8D9B5"/>
<protein>
    <submittedName>
        <fullName evidence="2">Uncharacterized protein</fullName>
    </submittedName>
</protein>
<evidence type="ECO:0000256" key="1">
    <source>
        <dbReference type="SAM" id="MobiDB-lite"/>
    </source>
</evidence>
<proteinExistence type="predicted"/>
<dbReference type="EMBL" id="PHWZ01000066">
    <property type="protein sequence ID" value="TEY75044.1"/>
    <property type="molecule type" value="Genomic_DNA"/>
</dbReference>
<evidence type="ECO:0000313" key="3">
    <source>
        <dbReference type="Proteomes" id="UP000297299"/>
    </source>
</evidence>
<evidence type="ECO:0000313" key="2">
    <source>
        <dbReference type="EMBL" id="TEY75044.1"/>
    </source>
</evidence>
<feature type="compositionally biased region" description="Basic and acidic residues" evidence="1">
    <location>
        <begin position="71"/>
        <end position="86"/>
    </location>
</feature>
<feature type="compositionally biased region" description="Basic and acidic residues" evidence="1">
    <location>
        <begin position="135"/>
        <end position="147"/>
    </location>
</feature>
<feature type="region of interest" description="Disordered" evidence="1">
    <location>
        <begin position="126"/>
        <end position="147"/>
    </location>
</feature>
<gene>
    <name evidence="2" type="ORF">BOTCAL_0066g00210</name>
</gene>
<sequence>MHNPMCRRLIKNMKVAKKGKTIMRPEPRMERVARRATFRSPDPEDDLASGGEKSVMEENSFVINKHLSSSSEEKTQTTSEKVAEHKISPKLPANSCLNDSESGIFEELLEKFPRFFHPDEDLPITNPISPISEDTIQHDSTPEPERNRAKSALLTFFSSPFKARDKLRITKKEGGLGILKNCWSLDKSSIQLHIDTIDDIMEIFFSATNQYDTLMLWRGAKQSYGIKIELQGLRKSDTATDSGGVGMSGQYLKE</sequence>
<comment type="caution">
    <text evidence="2">The sequence shown here is derived from an EMBL/GenBank/DDBJ whole genome shotgun (WGS) entry which is preliminary data.</text>
</comment>
<reference evidence="2 3" key="1">
    <citation type="submission" date="2017-11" db="EMBL/GenBank/DDBJ databases">
        <title>Comparative genomics of Botrytis spp.</title>
        <authorList>
            <person name="Valero-Jimenez C.A."/>
            <person name="Tapia P."/>
            <person name="Veloso J."/>
            <person name="Silva-Moreno E."/>
            <person name="Staats M."/>
            <person name="Valdes J.H."/>
            <person name="Van Kan J.A.L."/>
        </authorList>
    </citation>
    <scope>NUCLEOTIDE SEQUENCE [LARGE SCALE GENOMIC DNA]</scope>
    <source>
        <strain evidence="2 3">MUCL2830</strain>
    </source>
</reference>
<feature type="region of interest" description="Disordered" evidence="1">
    <location>
        <begin position="32"/>
        <end position="86"/>
    </location>
</feature>